<accession>A0A1I2K775</accession>
<organism evidence="1 2">
    <name type="scientific">Blastococcus tunisiensis</name>
    <dbReference type="NCBI Taxonomy" id="1798228"/>
    <lineage>
        <taxon>Bacteria</taxon>
        <taxon>Bacillati</taxon>
        <taxon>Actinomycetota</taxon>
        <taxon>Actinomycetes</taxon>
        <taxon>Geodermatophilales</taxon>
        <taxon>Geodermatophilaceae</taxon>
        <taxon>Blastococcus</taxon>
    </lineage>
</organism>
<protein>
    <submittedName>
        <fullName evidence="1">Uncharacterized protein</fullName>
    </submittedName>
</protein>
<evidence type="ECO:0000313" key="1">
    <source>
        <dbReference type="EMBL" id="SFF62774.1"/>
    </source>
</evidence>
<dbReference type="AlphaFoldDB" id="A0A1I2K775"/>
<sequence>MTRGYEPGEPTARDLEVLGLLQGRDGLPADVELSDGRRCKVWNVAWGYDAGECWAHITTNISPDVNGEEIDFFLANEVDVIRVPESGEILLGPVPPSS</sequence>
<dbReference type="Proteomes" id="UP000198589">
    <property type="component" value="Unassembled WGS sequence"/>
</dbReference>
<name>A0A1I2K775_9ACTN</name>
<keyword evidence="2" id="KW-1185">Reference proteome</keyword>
<reference evidence="2" key="1">
    <citation type="submission" date="2016-10" db="EMBL/GenBank/DDBJ databases">
        <authorList>
            <person name="Varghese N."/>
            <person name="Submissions S."/>
        </authorList>
    </citation>
    <scope>NUCLEOTIDE SEQUENCE [LARGE SCALE GENOMIC DNA]</scope>
    <source>
        <strain evidence="2">DSM 46838</strain>
    </source>
</reference>
<proteinExistence type="predicted"/>
<evidence type="ECO:0000313" key="2">
    <source>
        <dbReference type="Proteomes" id="UP000198589"/>
    </source>
</evidence>
<dbReference type="RefSeq" id="WP_092202532.1">
    <property type="nucleotide sequence ID" value="NZ_FOND01000020.1"/>
</dbReference>
<dbReference type="OrthoDB" id="4555054at2"/>
<gene>
    <name evidence="1" type="ORF">SAMN05216574_1202</name>
</gene>
<dbReference type="EMBL" id="FOND01000020">
    <property type="protein sequence ID" value="SFF62774.1"/>
    <property type="molecule type" value="Genomic_DNA"/>
</dbReference>